<protein>
    <recommendedName>
        <fullName evidence="4">50S ribosomal protein L29</fullName>
    </recommendedName>
</protein>
<gene>
    <name evidence="2" type="ORF">SHM_04130</name>
</gene>
<dbReference type="RefSeq" id="WP_281749002.1">
    <property type="nucleotide sequence ID" value="NZ_AP026933.1"/>
</dbReference>
<dbReference type="EMBL" id="AP026933">
    <property type="protein sequence ID" value="BDT02767.1"/>
    <property type="molecule type" value="Genomic_DNA"/>
</dbReference>
<feature type="coiled-coil region" evidence="1">
    <location>
        <begin position="22"/>
        <end position="49"/>
    </location>
</feature>
<keyword evidence="3" id="KW-1185">Reference proteome</keyword>
<evidence type="ECO:0000313" key="2">
    <source>
        <dbReference type="EMBL" id="BDT02767.1"/>
    </source>
</evidence>
<name>A0ABM8BSE0_9MOLU</name>
<proteinExistence type="predicted"/>
<keyword evidence="1" id="KW-0175">Coiled coil</keyword>
<evidence type="ECO:0000256" key="1">
    <source>
        <dbReference type="SAM" id="Coils"/>
    </source>
</evidence>
<reference evidence="2 3" key="1">
    <citation type="journal article" date="2022" name="Front. Microbiol.">
        <title>Male-killing mechanisms vary between Spiroplasma species.</title>
        <authorList>
            <person name="Arai H."/>
            <person name="Inoue M."/>
            <person name="Kageyama D."/>
        </authorList>
    </citation>
    <scope>NUCLEOTIDE SEQUENCE [LARGE SCALE GENOMIC DNA]</scope>
    <source>
        <strain evidence="3">sHm</strain>
    </source>
</reference>
<sequence length="66" mass="8038">MKTIKKEQLFTNKTYLINYETIEKIKKQLLNLKAEKIKLIEKSEKIEKKLIIIKKLFNFELNKIKK</sequence>
<dbReference type="Proteomes" id="UP001163387">
    <property type="component" value="Chromosome"/>
</dbReference>
<accession>A0ABM8BSE0</accession>
<organism evidence="2 3">
    <name type="scientific">Spiroplasma ixodetis</name>
    <dbReference type="NCBI Taxonomy" id="2141"/>
    <lineage>
        <taxon>Bacteria</taxon>
        <taxon>Bacillati</taxon>
        <taxon>Mycoplasmatota</taxon>
        <taxon>Mollicutes</taxon>
        <taxon>Entomoplasmatales</taxon>
        <taxon>Spiroplasmataceae</taxon>
        <taxon>Spiroplasma</taxon>
    </lineage>
</organism>
<evidence type="ECO:0000313" key="3">
    <source>
        <dbReference type="Proteomes" id="UP001163387"/>
    </source>
</evidence>
<evidence type="ECO:0008006" key="4">
    <source>
        <dbReference type="Google" id="ProtNLM"/>
    </source>
</evidence>